<name>A0A6J6STS9_9ZZZZ</name>
<accession>A0A6J6STS9</accession>
<evidence type="ECO:0000256" key="3">
    <source>
        <dbReference type="ARBA" id="ARBA00022989"/>
    </source>
</evidence>
<keyword evidence="4 5" id="KW-0472">Membrane</keyword>
<dbReference type="InterPro" id="IPR001902">
    <property type="entry name" value="SLC26A/SulP_fam"/>
</dbReference>
<evidence type="ECO:0000313" key="7">
    <source>
        <dbReference type="EMBL" id="CAB4737589.1"/>
    </source>
</evidence>
<feature type="transmembrane region" description="Helical" evidence="5">
    <location>
        <begin position="50"/>
        <end position="67"/>
    </location>
</feature>
<keyword evidence="3 5" id="KW-1133">Transmembrane helix</keyword>
<dbReference type="EMBL" id="CAEZYS010000084">
    <property type="protein sequence ID" value="CAB4737589.1"/>
    <property type="molecule type" value="Genomic_DNA"/>
</dbReference>
<feature type="transmembrane region" description="Helical" evidence="5">
    <location>
        <begin position="130"/>
        <end position="154"/>
    </location>
</feature>
<evidence type="ECO:0000259" key="6">
    <source>
        <dbReference type="Pfam" id="PF00916"/>
    </source>
</evidence>
<feature type="transmembrane region" description="Helical" evidence="5">
    <location>
        <begin position="25"/>
        <end position="44"/>
    </location>
</feature>
<evidence type="ECO:0000256" key="4">
    <source>
        <dbReference type="ARBA" id="ARBA00023136"/>
    </source>
</evidence>
<feature type="transmembrane region" description="Helical" evidence="5">
    <location>
        <begin position="244"/>
        <end position="263"/>
    </location>
</feature>
<dbReference type="InterPro" id="IPR011547">
    <property type="entry name" value="SLC26A/SulP_dom"/>
</dbReference>
<protein>
    <submittedName>
        <fullName evidence="7">Unannotated protein</fullName>
    </submittedName>
</protein>
<feature type="transmembrane region" description="Helical" evidence="5">
    <location>
        <begin position="332"/>
        <end position="353"/>
    </location>
</feature>
<organism evidence="7">
    <name type="scientific">freshwater metagenome</name>
    <dbReference type="NCBI Taxonomy" id="449393"/>
    <lineage>
        <taxon>unclassified sequences</taxon>
        <taxon>metagenomes</taxon>
        <taxon>ecological metagenomes</taxon>
    </lineage>
</organism>
<feature type="transmembrane region" description="Helical" evidence="5">
    <location>
        <begin position="100"/>
        <end position="118"/>
    </location>
</feature>
<sequence>MNYLGQFLPNRADYKSAGTYWRRDLLAGITVGIVALPLALAFGITTGAGATAGLVTAILAGLIAAVFGGSNFQVSGPTGAMTVVLVPIVAKYGVESLIPLGFFAGLLTLILGILRAGSLINRVPWPVMEGFTLGIAVVIALQQIPTALATPSIYGGATVSTAWQTLDGAIKTGLNFSAIFVVSLTLFVKFTYPKLVLKLKIKFHIPASFLAIVFSSVVVALFSINVPKVGDLPKTLFHFTNFEFFGLGAFELIKAVIAIAMLASIESLLSARVADQMAHIHDSEKSYQPNRELFGQGLASMFSSLFGGMPATGAIARTGVNIRSGATSRLSAIFHAFFLLSVVLVLSPIISQIPTPALAGVLLGTSYRMASPANLREMLRTTKLDGGILLLTAALVIFIDLIWGIAIGTVIYFSFKKFISRKLKRQ</sequence>
<feature type="domain" description="SLC26A/SulP transporter" evidence="6">
    <location>
        <begin position="22"/>
        <end position="391"/>
    </location>
</feature>
<evidence type="ECO:0000256" key="1">
    <source>
        <dbReference type="ARBA" id="ARBA00004141"/>
    </source>
</evidence>
<dbReference type="PANTHER" id="PTHR11814">
    <property type="entry name" value="SULFATE TRANSPORTER"/>
    <property type="match status" value="1"/>
</dbReference>
<dbReference type="AlphaFoldDB" id="A0A6J6STS9"/>
<reference evidence="7" key="1">
    <citation type="submission" date="2020-05" db="EMBL/GenBank/DDBJ databases">
        <authorList>
            <person name="Chiriac C."/>
            <person name="Salcher M."/>
            <person name="Ghai R."/>
            <person name="Kavagutti S V."/>
        </authorList>
    </citation>
    <scope>NUCLEOTIDE SEQUENCE</scope>
</reference>
<evidence type="ECO:0000256" key="5">
    <source>
        <dbReference type="SAM" id="Phobius"/>
    </source>
</evidence>
<keyword evidence="2 5" id="KW-0812">Transmembrane</keyword>
<dbReference type="Pfam" id="PF00916">
    <property type="entry name" value="Sulfate_transp"/>
    <property type="match status" value="1"/>
</dbReference>
<feature type="transmembrane region" description="Helical" evidence="5">
    <location>
        <begin position="388"/>
        <end position="415"/>
    </location>
</feature>
<feature type="transmembrane region" description="Helical" evidence="5">
    <location>
        <begin position="204"/>
        <end position="224"/>
    </location>
</feature>
<comment type="subcellular location">
    <subcellularLocation>
        <location evidence="1">Membrane</location>
        <topology evidence="1">Multi-pass membrane protein</topology>
    </subcellularLocation>
</comment>
<dbReference type="GO" id="GO:0055085">
    <property type="term" value="P:transmembrane transport"/>
    <property type="evidence" value="ECO:0007669"/>
    <property type="project" value="InterPro"/>
</dbReference>
<feature type="transmembrane region" description="Helical" evidence="5">
    <location>
        <begin position="174"/>
        <end position="192"/>
    </location>
</feature>
<dbReference type="GO" id="GO:0016020">
    <property type="term" value="C:membrane"/>
    <property type="evidence" value="ECO:0007669"/>
    <property type="project" value="UniProtKB-SubCell"/>
</dbReference>
<gene>
    <name evidence="7" type="ORF">UFOPK2782_00722</name>
</gene>
<evidence type="ECO:0000256" key="2">
    <source>
        <dbReference type="ARBA" id="ARBA00022692"/>
    </source>
</evidence>
<proteinExistence type="predicted"/>